<evidence type="ECO:0000313" key="5">
    <source>
        <dbReference type="EMBL" id="KAB0677425.1"/>
    </source>
</evidence>
<dbReference type="EMBL" id="VZDO01000017">
    <property type="protein sequence ID" value="KAB0677425.1"/>
    <property type="molecule type" value="Genomic_DNA"/>
</dbReference>
<keyword evidence="3" id="KW-0804">Transcription</keyword>
<dbReference type="GO" id="GO:0003677">
    <property type="term" value="F:DNA binding"/>
    <property type="evidence" value="ECO:0007669"/>
    <property type="project" value="UniProtKB-KW"/>
</dbReference>
<comment type="caution">
    <text evidence="5">The sequence shown here is derived from an EMBL/GenBank/DDBJ whole genome shotgun (WGS) entry which is preliminary data.</text>
</comment>
<proteinExistence type="predicted"/>
<dbReference type="GO" id="GO:0003700">
    <property type="term" value="F:DNA-binding transcription factor activity"/>
    <property type="evidence" value="ECO:0007669"/>
    <property type="project" value="InterPro"/>
</dbReference>
<dbReference type="SUPFAM" id="SSF46785">
    <property type="entry name" value="Winged helix' DNA-binding domain"/>
    <property type="match status" value="1"/>
</dbReference>
<dbReference type="InterPro" id="IPR050679">
    <property type="entry name" value="Bact_HTH_transcr_reg"/>
</dbReference>
<name>A0A7V7TV86_9HYPH</name>
<dbReference type="SMART" id="SM00866">
    <property type="entry name" value="UTRA"/>
    <property type="match status" value="1"/>
</dbReference>
<dbReference type="InterPro" id="IPR036390">
    <property type="entry name" value="WH_DNA-bd_sf"/>
</dbReference>
<protein>
    <submittedName>
        <fullName evidence="5">Phosphonate metabolism transcriptional regulator PhnF</fullName>
    </submittedName>
</protein>
<dbReference type="InterPro" id="IPR011663">
    <property type="entry name" value="UTRA"/>
</dbReference>
<dbReference type="PANTHER" id="PTHR44846:SF1">
    <property type="entry name" value="MANNOSYL-D-GLYCERATE TRANSPORT_METABOLISM SYSTEM REPRESSOR MNGR-RELATED"/>
    <property type="match status" value="1"/>
</dbReference>
<keyword evidence="2" id="KW-0238">DNA-binding</keyword>
<dbReference type="AlphaFoldDB" id="A0A7V7TV86"/>
<gene>
    <name evidence="5" type="primary">phnF</name>
    <name evidence="5" type="ORF">F6X38_18455</name>
</gene>
<dbReference type="InterPro" id="IPR012702">
    <property type="entry name" value="CP_lyase_PhnF"/>
</dbReference>
<dbReference type="PANTHER" id="PTHR44846">
    <property type="entry name" value="MANNOSYL-D-GLYCERATE TRANSPORT/METABOLISM SYSTEM REPRESSOR MNGR-RELATED"/>
    <property type="match status" value="1"/>
</dbReference>
<dbReference type="Pfam" id="PF07702">
    <property type="entry name" value="UTRA"/>
    <property type="match status" value="1"/>
</dbReference>
<dbReference type="NCBIfam" id="TIGR02325">
    <property type="entry name" value="C_P_lyase_phnF"/>
    <property type="match status" value="1"/>
</dbReference>
<accession>A0A7V7TV86</accession>
<dbReference type="CDD" id="cd07377">
    <property type="entry name" value="WHTH_GntR"/>
    <property type="match status" value="1"/>
</dbReference>
<keyword evidence="6" id="KW-1185">Reference proteome</keyword>
<evidence type="ECO:0000256" key="3">
    <source>
        <dbReference type="ARBA" id="ARBA00023163"/>
    </source>
</evidence>
<evidence type="ECO:0000256" key="2">
    <source>
        <dbReference type="ARBA" id="ARBA00023125"/>
    </source>
</evidence>
<dbReference type="InterPro" id="IPR028978">
    <property type="entry name" value="Chorismate_lyase_/UTRA_dom_sf"/>
</dbReference>
<dbReference type="SMART" id="SM00345">
    <property type="entry name" value="HTH_GNTR"/>
    <property type="match status" value="1"/>
</dbReference>
<organism evidence="5 6">
    <name type="scientific">Plantimonas leprariae</name>
    <dbReference type="NCBI Taxonomy" id="2615207"/>
    <lineage>
        <taxon>Bacteria</taxon>
        <taxon>Pseudomonadati</taxon>
        <taxon>Pseudomonadota</taxon>
        <taxon>Alphaproteobacteria</taxon>
        <taxon>Hyphomicrobiales</taxon>
        <taxon>Aurantimonadaceae</taxon>
        <taxon>Plantimonas</taxon>
    </lineage>
</organism>
<evidence type="ECO:0000256" key="1">
    <source>
        <dbReference type="ARBA" id="ARBA00023015"/>
    </source>
</evidence>
<reference evidence="5 6" key="1">
    <citation type="submission" date="2019-09" db="EMBL/GenBank/DDBJ databases">
        <title>YIM 132180 draft genome.</title>
        <authorList>
            <person name="Zhang K."/>
        </authorList>
    </citation>
    <scope>NUCLEOTIDE SEQUENCE [LARGE SCALE GENOMIC DNA]</scope>
    <source>
        <strain evidence="5 6">YIM 132180</strain>
    </source>
</reference>
<dbReference type="SUPFAM" id="SSF64288">
    <property type="entry name" value="Chorismate lyase-like"/>
    <property type="match status" value="1"/>
</dbReference>
<evidence type="ECO:0000313" key="6">
    <source>
        <dbReference type="Proteomes" id="UP000432089"/>
    </source>
</evidence>
<dbReference type="Gene3D" id="1.10.10.10">
    <property type="entry name" value="Winged helix-like DNA-binding domain superfamily/Winged helix DNA-binding domain"/>
    <property type="match status" value="1"/>
</dbReference>
<dbReference type="Gene3D" id="3.40.1410.10">
    <property type="entry name" value="Chorismate lyase-like"/>
    <property type="match status" value="1"/>
</dbReference>
<feature type="domain" description="HTH gntR-type" evidence="4">
    <location>
        <begin position="5"/>
        <end position="71"/>
    </location>
</feature>
<dbReference type="InterPro" id="IPR000524">
    <property type="entry name" value="Tscrpt_reg_HTH_GntR"/>
</dbReference>
<dbReference type="Pfam" id="PF00392">
    <property type="entry name" value="GntR"/>
    <property type="match status" value="1"/>
</dbReference>
<keyword evidence="1" id="KW-0805">Transcription regulation</keyword>
<dbReference type="PRINTS" id="PR00035">
    <property type="entry name" value="HTHGNTR"/>
</dbReference>
<dbReference type="InterPro" id="IPR036388">
    <property type="entry name" value="WH-like_DNA-bd_sf"/>
</dbReference>
<dbReference type="Proteomes" id="UP000432089">
    <property type="component" value="Unassembled WGS sequence"/>
</dbReference>
<dbReference type="PROSITE" id="PS50949">
    <property type="entry name" value="HTH_GNTR"/>
    <property type="match status" value="1"/>
</dbReference>
<sequence length="236" mass="26181">MDEGVTRWRRVADRIRAAIAEGSMRERLAPETELAERFAVNRHTVRRAIRFLADEGLLRAERGRGTFVNAQPPRLAYPVGPRTRFSENVTAEGRTPGGRLIRAERASADAGLAAMLECPVGAALHRMETLHVANGVPLSVTTTFFPAKRFPGIVQAYAETGSITEALRLEGLPDYRRGETRVSAERIHPADAEHLASPPDAIVLVSTAIDVDPDRRPIQAKRARFHADRMELVFRF</sequence>
<dbReference type="GO" id="GO:0045892">
    <property type="term" value="P:negative regulation of DNA-templated transcription"/>
    <property type="evidence" value="ECO:0007669"/>
    <property type="project" value="TreeGrafter"/>
</dbReference>
<evidence type="ECO:0000259" key="4">
    <source>
        <dbReference type="PROSITE" id="PS50949"/>
    </source>
</evidence>